<feature type="transmembrane region" description="Helical" evidence="3">
    <location>
        <begin position="282"/>
        <end position="308"/>
    </location>
</feature>
<evidence type="ECO:0000256" key="2">
    <source>
        <dbReference type="SAM" id="MobiDB-lite"/>
    </source>
</evidence>
<sequence length="328" mass="33199">MRATSRPPAHRVVAPLLAGALAMTLLGACGAGDSGAASDAAGGASSEQSSGTARQDLAAPSPATASGTDEKAGTTSVAAAVAARKLARRADVALQVKDVARAASTLRAVAAQAGGLVVSEEVSSDPSAAGAAEDSSTDARTAWGTITISVPTEKLDATLDQVAKVGTVLSRQSSTEDVTGQYVDTAARVQTMKASVERVRTLMAKADKLADVVSLEAELSRRQADLEAMEQQLAALDDQVTLSPVTIRLSTDADALAPQEDPTGFVAGLAAGWGAFTTSVRLVLTLLGALLPFAVAAAVVLVPLALWWRRRRVTVSTPATPPPAAPAA</sequence>
<keyword evidence="3" id="KW-0472">Membrane</keyword>
<evidence type="ECO:0000256" key="4">
    <source>
        <dbReference type="SAM" id="SignalP"/>
    </source>
</evidence>
<keyword evidence="4" id="KW-0732">Signal</keyword>
<feature type="compositionally biased region" description="Low complexity" evidence="2">
    <location>
        <begin position="36"/>
        <end position="51"/>
    </location>
</feature>
<dbReference type="RefSeq" id="WP_204130257.1">
    <property type="nucleotide sequence ID" value="NZ_JAFDVD010000006.1"/>
</dbReference>
<dbReference type="PROSITE" id="PS51257">
    <property type="entry name" value="PROKAR_LIPOPROTEIN"/>
    <property type="match status" value="1"/>
</dbReference>
<dbReference type="Proteomes" id="UP001430172">
    <property type="component" value="Unassembled WGS sequence"/>
</dbReference>
<feature type="domain" description="DUF4349" evidence="5">
    <location>
        <begin position="84"/>
        <end position="303"/>
    </location>
</feature>
<name>A0ABS2CIR3_9MICO</name>
<keyword evidence="3" id="KW-0812">Transmembrane</keyword>
<gene>
    <name evidence="6" type="ORF">JQN70_05170</name>
</gene>
<dbReference type="InterPro" id="IPR025645">
    <property type="entry name" value="DUF4349"/>
</dbReference>
<feature type="region of interest" description="Disordered" evidence="2">
    <location>
        <begin position="36"/>
        <end position="74"/>
    </location>
</feature>
<comment type="caution">
    <text evidence="6">The sequence shown here is derived from an EMBL/GenBank/DDBJ whole genome shotgun (WGS) entry which is preliminary data.</text>
</comment>
<evidence type="ECO:0000259" key="5">
    <source>
        <dbReference type="Pfam" id="PF14257"/>
    </source>
</evidence>
<evidence type="ECO:0000313" key="6">
    <source>
        <dbReference type="EMBL" id="MBM6399768.1"/>
    </source>
</evidence>
<dbReference type="EMBL" id="JAFDVD010000006">
    <property type="protein sequence ID" value="MBM6399768.1"/>
    <property type="molecule type" value="Genomic_DNA"/>
</dbReference>
<protein>
    <submittedName>
        <fullName evidence="6">DUF4349 domain-containing protein</fullName>
    </submittedName>
</protein>
<feature type="coiled-coil region" evidence="1">
    <location>
        <begin position="212"/>
        <end position="239"/>
    </location>
</feature>
<evidence type="ECO:0000256" key="3">
    <source>
        <dbReference type="SAM" id="Phobius"/>
    </source>
</evidence>
<evidence type="ECO:0000313" key="7">
    <source>
        <dbReference type="Proteomes" id="UP001430172"/>
    </source>
</evidence>
<feature type="chain" id="PRO_5046193340" evidence="4">
    <location>
        <begin position="32"/>
        <end position="328"/>
    </location>
</feature>
<evidence type="ECO:0000256" key="1">
    <source>
        <dbReference type="SAM" id="Coils"/>
    </source>
</evidence>
<proteinExistence type="predicted"/>
<keyword evidence="3" id="KW-1133">Transmembrane helix</keyword>
<dbReference type="Pfam" id="PF14257">
    <property type="entry name" value="DUF4349"/>
    <property type="match status" value="1"/>
</dbReference>
<accession>A0ABS2CIR3</accession>
<feature type="signal peptide" evidence="4">
    <location>
        <begin position="1"/>
        <end position="31"/>
    </location>
</feature>
<keyword evidence="7" id="KW-1185">Reference proteome</keyword>
<reference evidence="6" key="1">
    <citation type="submission" date="2021-02" db="EMBL/GenBank/DDBJ databases">
        <title>Phycicoccus sp. MQZ13P-5T, whole genome shotgun sequence.</title>
        <authorList>
            <person name="Tuo L."/>
        </authorList>
    </citation>
    <scope>NUCLEOTIDE SEQUENCE</scope>
    <source>
        <strain evidence="6">MQZ13P-5</strain>
    </source>
</reference>
<organism evidence="6 7">
    <name type="scientific">Phycicoccus sonneratiae</name>
    <dbReference type="NCBI Taxonomy" id="2807628"/>
    <lineage>
        <taxon>Bacteria</taxon>
        <taxon>Bacillati</taxon>
        <taxon>Actinomycetota</taxon>
        <taxon>Actinomycetes</taxon>
        <taxon>Micrococcales</taxon>
        <taxon>Intrasporangiaceae</taxon>
        <taxon>Phycicoccus</taxon>
    </lineage>
</organism>
<keyword evidence="1" id="KW-0175">Coiled coil</keyword>